<dbReference type="AlphaFoldDB" id="A0AAV4XMC7"/>
<accession>A0AAV4XMC7</accession>
<sequence length="95" mass="11016">MEEHILRVGRWRWVKHPGTTSRHCCCVISKEWEEDILGLSMIDGQSTNLSWIKNVTPTSFDTTLLLGRKGVRVFESGVGLLRLIEFRRFRGKSKK</sequence>
<keyword evidence="2" id="KW-1185">Reference proteome</keyword>
<protein>
    <submittedName>
        <fullName evidence="1">Uncharacterized protein</fullName>
    </submittedName>
</protein>
<dbReference type="EMBL" id="BPLR01017967">
    <property type="protein sequence ID" value="GIY95833.1"/>
    <property type="molecule type" value="Genomic_DNA"/>
</dbReference>
<gene>
    <name evidence="1" type="ORF">CEXT_799461</name>
</gene>
<name>A0AAV4XMC7_CAEEX</name>
<organism evidence="1 2">
    <name type="scientific">Caerostris extrusa</name>
    <name type="common">Bark spider</name>
    <name type="synonym">Caerostris bankana</name>
    <dbReference type="NCBI Taxonomy" id="172846"/>
    <lineage>
        <taxon>Eukaryota</taxon>
        <taxon>Metazoa</taxon>
        <taxon>Ecdysozoa</taxon>
        <taxon>Arthropoda</taxon>
        <taxon>Chelicerata</taxon>
        <taxon>Arachnida</taxon>
        <taxon>Araneae</taxon>
        <taxon>Araneomorphae</taxon>
        <taxon>Entelegynae</taxon>
        <taxon>Araneoidea</taxon>
        <taxon>Araneidae</taxon>
        <taxon>Caerostris</taxon>
    </lineage>
</organism>
<proteinExistence type="predicted"/>
<comment type="caution">
    <text evidence="1">The sequence shown here is derived from an EMBL/GenBank/DDBJ whole genome shotgun (WGS) entry which is preliminary data.</text>
</comment>
<dbReference type="Proteomes" id="UP001054945">
    <property type="component" value="Unassembled WGS sequence"/>
</dbReference>
<evidence type="ECO:0000313" key="2">
    <source>
        <dbReference type="Proteomes" id="UP001054945"/>
    </source>
</evidence>
<evidence type="ECO:0000313" key="1">
    <source>
        <dbReference type="EMBL" id="GIY95833.1"/>
    </source>
</evidence>
<reference evidence="1 2" key="1">
    <citation type="submission" date="2021-06" db="EMBL/GenBank/DDBJ databases">
        <title>Caerostris extrusa draft genome.</title>
        <authorList>
            <person name="Kono N."/>
            <person name="Arakawa K."/>
        </authorList>
    </citation>
    <scope>NUCLEOTIDE SEQUENCE [LARGE SCALE GENOMIC DNA]</scope>
</reference>